<dbReference type="EMBL" id="FZOT01000008">
    <property type="protein sequence ID" value="SNS86141.1"/>
    <property type="molecule type" value="Genomic_DNA"/>
</dbReference>
<evidence type="ECO:0000313" key="2">
    <source>
        <dbReference type="Proteomes" id="UP000198284"/>
    </source>
</evidence>
<accession>A0A239HXZ4</accession>
<organism evidence="1 2">
    <name type="scientific">Noviherbaspirillum humi</name>
    <dbReference type="NCBI Taxonomy" id="1688639"/>
    <lineage>
        <taxon>Bacteria</taxon>
        <taxon>Pseudomonadati</taxon>
        <taxon>Pseudomonadota</taxon>
        <taxon>Betaproteobacteria</taxon>
        <taxon>Burkholderiales</taxon>
        <taxon>Oxalobacteraceae</taxon>
        <taxon>Noviherbaspirillum</taxon>
    </lineage>
</organism>
<dbReference type="OrthoDB" id="9794015at2"/>
<keyword evidence="2" id="KW-1185">Reference proteome</keyword>
<dbReference type="RefSeq" id="WP_089399787.1">
    <property type="nucleotide sequence ID" value="NZ_FZOT01000008.1"/>
</dbReference>
<dbReference type="Proteomes" id="UP000198284">
    <property type="component" value="Unassembled WGS sequence"/>
</dbReference>
<gene>
    <name evidence="1" type="ORF">SAMN06265795_1086</name>
</gene>
<proteinExistence type="predicted"/>
<sequence>MRALLSQFIRGVLTLPHDVFVRLYDTYLHYYGAAGVVVLNRYLRLVLAANVALNLVTLLHFGELLAHENRGSWLALLLLLNYLCWSKVQALRRVLMLHASRQNSSGREQ</sequence>
<name>A0A239HXZ4_9BURK</name>
<dbReference type="AlphaFoldDB" id="A0A239HXZ4"/>
<reference evidence="1 2" key="1">
    <citation type="submission" date="2017-06" db="EMBL/GenBank/DDBJ databases">
        <authorList>
            <person name="Kim H.J."/>
            <person name="Triplett B.A."/>
        </authorList>
    </citation>
    <scope>NUCLEOTIDE SEQUENCE [LARGE SCALE GENOMIC DNA]</scope>
    <source>
        <strain evidence="1 2">U15</strain>
    </source>
</reference>
<protein>
    <submittedName>
        <fullName evidence="1">Uncharacterized protein</fullName>
    </submittedName>
</protein>
<evidence type="ECO:0000313" key="1">
    <source>
        <dbReference type="EMBL" id="SNS86141.1"/>
    </source>
</evidence>